<proteinExistence type="predicted"/>
<evidence type="ECO:0000313" key="2">
    <source>
        <dbReference type="EMBL" id="QEH32087.1"/>
    </source>
</evidence>
<sequence length="91" mass="9632">MRRGNHRCAAGRVLAAHDTDTTETTMIPRGLRRCLVDPVRAVRAVIVACLALMPGCDEAPRWKGVGTDAKGDDGATHRDARAGGEADEPAP</sequence>
<dbReference type="EMBL" id="CP042997">
    <property type="protein sequence ID" value="QEH32087.1"/>
    <property type="molecule type" value="Genomic_DNA"/>
</dbReference>
<evidence type="ECO:0000256" key="1">
    <source>
        <dbReference type="SAM" id="MobiDB-lite"/>
    </source>
</evidence>
<dbReference type="Proteomes" id="UP000324233">
    <property type="component" value="Chromosome"/>
</dbReference>
<feature type="region of interest" description="Disordered" evidence="1">
    <location>
        <begin position="65"/>
        <end position="91"/>
    </location>
</feature>
<organism evidence="2 3">
    <name type="scientific">Aquisphaera giovannonii</name>
    <dbReference type="NCBI Taxonomy" id="406548"/>
    <lineage>
        <taxon>Bacteria</taxon>
        <taxon>Pseudomonadati</taxon>
        <taxon>Planctomycetota</taxon>
        <taxon>Planctomycetia</taxon>
        <taxon>Isosphaerales</taxon>
        <taxon>Isosphaeraceae</taxon>
        <taxon>Aquisphaera</taxon>
    </lineage>
</organism>
<protein>
    <submittedName>
        <fullName evidence="2">Uncharacterized protein</fullName>
    </submittedName>
</protein>
<name>A0A5B9VVW8_9BACT</name>
<feature type="compositionally biased region" description="Basic and acidic residues" evidence="1">
    <location>
        <begin position="69"/>
        <end position="84"/>
    </location>
</feature>
<gene>
    <name evidence="2" type="ORF">OJF2_05560</name>
</gene>
<keyword evidence="3" id="KW-1185">Reference proteome</keyword>
<reference evidence="2 3" key="1">
    <citation type="submission" date="2019-08" db="EMBL/GenBank/DDBJ databases">
        <title>Deep-cultivation of Planctomycetes and their phenomic and genomic characterization uncovers novel biology.</title>
        <authorList>
            <person name="Wiegand S."/>
            <person name="Jogler M."/>
            <person name="Boedeker C."/>
            <person name="Pinto D."/>
            <person name="Vollmers J."/>
            <person name="Rivas-Marin E."/>
            <person name="Kohn T."/>
            <person name="Peeters S.H."/>
            <person name="Heuer A."/>
            <person name="Rast P."/>
            <person name="Oberbeckmann S."/>
            <person name="Bunk B."/>
            <person name="Jeske O."/>
            <person name="Meyerdierks A."/>
            <person name="Storesund J.E."/>
            <person name="Kallscheuer N."/>
            <person name="Luecker S."/>
            <person name="Lage O.M."/>
            <person name="Pohl T."/>
            <person name="Merkel B.J."/>
            <person name="Hornburger P."/>
            <person name="Mueller R.-W."/>
            <person name="Bruemmer F."/>
            <person name="Labrenz M."/>
            <person name="Spormann A.M."/>
            <person name="Op den Camp H."/>
            <person name="Overmann J."/>
            <person name="Amann R."/>
            <person name="Jetten M.S.M."/>
            <person name="Mascher T."/>
            <person name="Medema M.H."/>
            <person name="Devos D.P."/>
            <person name="Kaster A.-K."/>
            <person name="Ovreas L."/>
            <person name="Rohde M."/>
            <person name="Galperin M.Y."/>
            <person name="Jogler C."/>
        </authorList>
    </citation>
    <scope>NUCLEOTIDE SEQUENCE [LARGE SCALE GENOMIC DNA]</scope>
    <source>
        <strain evidence="2 3">OJF2</strain>
    </source>
</reference>
<accession>A0A5B9VVW8</accession>
<dbReference type="AlphaFoldDB" id="A0A5B9VVW8"/>
<evidence type="ECO:0000313" key="3">
    <source>
        <dbReference type="Proteomes" id="UP000324233"/>
    </source>
</evidence>
<dbReference type="KEGG" id="agv:OJF2_05560"/>